<name>A0A432X949_9GAMM</name>
<organism evidence="3 4">
    <name type="scientific">Aliidiomarina taiwanensis</name>
    <dbReference type="NCBI Taxonomy" id="946228"/>
    <lineage>
        <taxon>Bacteria</taxon>
        <taxon>Pseudomonadati</taxon>
        <taxon>Pseudomonadota</taxon>
        <taxon>Gammaproteobacteria</taxon>
        <taxon>Alteromonadales</taxon>
        <taxon>Idiomarinaceae</taxon>
        <taxon>Aliidiomarina</taxon>
    </lineage>
</organism>
<dbReference type="GO" id="GO:0016746">
    <property type="term" value="F:acyltransferase activity"/>
    <property type="evidence" value="ECO:0007669"/>
    <property type="project" value="UniProtKB-KW"/>
</dbReference>
<keyword evidence="4" id="KW-1185">Reference proteome</keyword>
<dbReference type="EMBL" id="PIPQ01000001">
    <property type="protein sequence ID" value="RUO43771.1"/>
    <property type="molecule type" value="Genomic_DNA"/>
</dbReference>
<dbReference type="CDD" id="cd07990">
    <property type="entry name" value="LPLAT_LCLAT1-like"/>
    <property type="match status" value="1"/>
</dbReference>
<evidence type="ECO:0000313" key="4">
    <source>
        <dbReference type="Proteomes" id="UP000286976"/>
    </source>
</evidence>
<keyword evidence="1" id="KW-0472">Membrane</keyword>
<reference evidence="3 4" key="1">
    <citation type="journal article" date="2011" name="Front. Microbiol.">
        <title>Genomic signatures of strain selection and enhancement in Bacillus atrophaeus var. globigii, a historical biowarfare simulant.</title>
        <authorList>
            <person name="Gibbons H.S."/>
            <person name="Broomall S.M."/>
            <person name="McNew L.A."/>
            <person name="Daligault H."/>
            <person name="Chapman C."/>
            <person name="Bruce D."/>
            <person name="Karavis M."/>
            <person name="Krepps M."/>
            <person name="McGregor P.A."/>
            <person name="Hong C."/>
            <person name="Park K.H."/>
            <person name="Akmal A."/>
            <person name="Feldman A."/>
            <person name="Lin J.S."/>
            <person name="Chang W.E."/>
            <person name="Higgs B.W."/>
            <person name="Demirev P."/>
            <person name="Lindquist J."/>
            <person name="Liem A."/>
            <person name="Fochler E."/>
            <person name="Read T.D."/>
            <person name="Tapia R."/>
            <person name="Johnson S."/>
            <person name="Bishop-Lilly K.A."/>
            <person name="Detter C."/>
            <person name="Han C."/>
            <person name="Sozhamannan S."/>
            <person name="Rosenzweig C.N."/>
            <person name="Skowronski E.W."/>
        </authorList>
    </citation>
    <scope>NUCLEOTIDE SEQUENCE [LARGE SCALE GENOMIC DNA]</scope>
    <source>
        <strain evidence="3 4">AIT1</strain>
    </source>
</reference>
<dbReference type="AlphaFoldDB" id="A0A432X949"/>
<keyword evidence="1" id="KW-1133">Transmembrane helix</keyword>
<dbReference type="PANTHER" id="PTHR10983:SF15">
    <property type="entry name" value="ACYLTRANSFERASE YIHG-RELATED"/>
    <property type="match status" value="1"/>
</dbReference>
<sequence length="307" mass="35867">MFSFLPAPFRFIISLLWAVLSTAIIGLFITALGTIKLVMPVPPLRRFISTLANGLFRCWAYSMSFLFSLGAHMEWRIEGDLPDDRSGWYMILCNHLSWIDIPVLMHLSRKQLPMPRFFLKRELFWVPIVGIGCWVLDMPFMKRYTKEQIQKNPALKGKDIETTRKKCEKFRDIPTTVINFCEGTRFTRQKHLARKSPYTYLLPPKAGGTSFTLQAMGEQFQEVLDITLVYPDRKHGEPLAMALLFGRLKRIYVHIDRIPVTADLRGDYFNDEAFRTHFQGWLNGRWQLKDQRIKHYINAEDLEGRSS</sequence>
<keyword evidence="3" id="KW-0012">Acyltransferase</keyword>
<dbReference type="InterPro" id="IPR002123">
    <property type="entry name" value="Plipid/glycerol_acylTrfase"/>
</dbReference>
<dbReference type="NCBIfam" id="NF010621">
    <property type="entry name" value="PRK14014.1"/>
    <property type="match status" value="1"/>
</dbReference>
<dbReference type="OrthoDB" id="319710at2"/>
<evidence type="ECO:0000256" key="1">
    <source>
        <dbReference type="SAM" id="Phobius"/>
    </source>
</evidence>
<gene>
    <name evidence="3" type="ORF">CWE15_00780</name>
</gene>
<proteinExistence type="predicted"/>
<keyword evidence="3" id="KW-0808">Transferase</keyword>
<protein>
    <submittedName>
        <fullName evidence="3">Acyltransferase</fullName>
    </submittedName>
</protein>
<feature type="transmembrane region" description="Helical" evidence="1">
    <location>
        <begin position="12"/>
        <end position="35"/>
    </location>
</feature>
<evidence type="ECO:0000313" key="3">
    <source>
        <dbReference type="EMBL" id="RUO43771.1"/>
    </source>
</evidence>
<dbReference type="Proteomes" id="UP000286976">
    <property type="component" value="Unassembled WGS sequence"/>
</dbReference>
<dbReference type="Pfam" id="PF01553">
    <property type="entry name" value="Acyltransferase"/>
    <property type="match status" value="1"/>
</dbReference>
<comment type="caution">
    <text evidence="3">The sequence shown here is derived from an EMBL/GenBank/DDBJ whole genome shotgun (WGS) entry which is preliminary data.</text>
</comment>
<accession>A0A432X949</accession>
<dbReference type="GO" id="GO:0005886">
    <property type="term" value="C:plasma membrane"/>
    <property type="evidence" value="ECO:0007669"/>
    <property type="project" value="TreeGrafter"/>
</dbReference>
<dbReference type="PANTHER" id="PTHR10983">
    <property type="entry name" value="1-ACYLGLYCEROL-3-PHOSPHATE ACYLTRANSFERASE-RELATED"/>
    <property type="match status" value="1"/>
</dbReference>
<dbReference type="RefSeq" id="WP_126756161.1">
    <property type="nucleotide sequence ID" value="NZ_PIPQ01000001.1"/>
</dbReference>
<evidence type="ECO:0000259" key="2">
    <source>
        <dbReference type="SMART" id="SM00563"/>
    </source>
</evidence>
<feature type="domain" description="Phospholipid/glycerol acyltransferase" evidence="2">
    <location>
        <begin position="89"/>
        <end position="231"/>
    </location>
</feature>
<dbReference type="SMART" id="SM00563">
    <property type="entry name" value="PlsC"/>
    <property type="match status" value="1"/>
</dbReference>
<keyword evidence="1" id="KW-0812">Transmembrane</keyword>
<dbReference type="SUPFAM" id="SSF69593">
    <property type="entry name" value="Glycerol-3-phosphate (1)-acyltransferase"/>
    <property type="match status" value="1"/>
</dbReference>